<feature type="compositionally biased region" description="Polar residues" evidence="1">
    <location>
        <begin position="20"/>
        <end position="39"/>
    </location>
</feature>
<name>A0A915DDD3_9BILA</name>
<sequence length="143" mass="15216">MGIAASPHKTGCCWGCSAPSSTTNSHVAQAQETGSSNSQRRQRFLLAHRSPSPMLVGAATPSTRKEKIGSSSRYLVLSIHHHQMSRHTPQRQGGGGKQHACCETNEKGKASSSHPLSAYPTLATPNIAAAAQFAKRAKESERI</sequence>
<feature type="region of interest" description="Disordered" evidence="1">
    <location>
        <begin position="20"/>
        <end position="70"/>
    </location>
</feature>
<feature type="region of interest" description="Disordered" evidence="1">
    <location>
        <begin position="82"/>
        <end position="119"/>
    </location>
</feature>
<dbReference type="WBParaSite" id="jg18722">
    <property type="protein sequence ID" value="jg18722"/>
    <property type="gene ID" value="jg18722"/>
</dbReference>
<dbReference type="Proteomes" id="UP000887574">
    <property type="component" value="Unplaced"/>
</dbReference>
<evidence type="ECO:0000256" key="1">
    <source>
        <dbReference type="SAM" id="MobiDB-lite"/>
    </source>
</evidence>
<keyword evidence="2" id="KW-1185">Reference proteome</keyword>
<protein>
    <submittedName>
        <fullName evidence="3">Uncharacterized protein</fullName>
    </submittedName>
</protein>
<evidence type="ECO:0000313" key="3">
    <source>
        <dbReference type="WBParaSite" id="jg18722"/>
    </source>
</evidence>
<accession>A0A915DDD3</accession>
<reference evidence="3" key="1">
    <citation type="submission" date="2022-11" db="UniProtKB">
        <authorList>
            <consortium name="WormBaseParasite"/>
        </authorList>
    </citation>
    <scope>IDENTIFICATION</scope>
</reference>
<dbReference type="AlphaFoldDB" id="A0A915DDD3"/>
<evidence type="ECO:0000313" key="2">
    <source>
        <dbReference type="Proteomes" id="UP000887574"/>
    </source>
</evidence>
<proteinExistence type="predicted"/>
<organism evidence="2 3">
    <name type="scientific">Ditylenchus dipsaci</name>
    <dbReference type="NCBI Taxonomy" id="166011"/>
    <lineage>
        <taxon>Eukaryota</taxon>
        <taxon>Metazoa</taxon>
        <taxon>Ecdysozoa</taxon>
        <taxon>Nematoda</taxon>
        <taxon>Chromadorea</taxon>
        <taxon>Rhabditida</taxon>
        <taxon>Tylenchina</taxon>
        <taxon>Tylenchomorpha</taxon>
        <taxon>Sphaerularioidea</taxon>
        <taxon>Anguinidae</taxon>
        <taxon>Anguininae</taxon>
        <taxon>Ditylenchus</taxon>
    </lineage>
</organism>